<dbReference type="Proteomes" id="UP000035065">
    <property type="component" value="Unassembled WGS sequence"/>
</dbReference>
<proteinExistence type="predicted"/>
<dbReference type="AlphaFoldDB" id="F1YJP8"/>
<keyword evidence="2" id="KW-1185">Reference proteome</keyword>
<comment type="caution">
    <text evidence="1">The sequence shown here is derived from an EMBL/GenBank/DDBJ whole genome shotgun (WGS) entry which is preliminary data.</text>
</comment>
<dbReference type="EMBL" id="AEUD01000008">
    <property type="protein sequence ID" value="EGD54980.1"/>
    <property type="molecule type" value="Genomic_DNA"/>
</dbReference>
<accession>F1YJP8</accession>
<protein>
    <submittedName>
        <fullName evidence="1">Uncharacterized protein</fullName>
    </submittedName>
</protein>
<evidence type="ECO:0000313" key="1">
    <source>
        <dbReference type="EMBL" id="EGD54980.1"/>
    </source>
</evidence>
<dbReference type="RefSeq" id="WP_009679350.1">
    <property type="nucleotide sequence ID" value="NZ_AEUD01000008.1"/>
</dbReference>
<gene>
    <name evidence="1" type="ORF">SCNU_10631</name>
</gene>
<evidence type="ECO:0000313" key="2">
    <source>
        <dbReference type="Proteomes" id="UP000035065"/>
    </source>
</evidence>
<sequence>MTIWRHADWSIEAEFGDDAILYSRYPHPAASVRRSPRLASSQVRDVDSAEFPPQIRTTSGETLFVPREGRFGLAEFAARNRVPEVRRPDLWSLVLEPFLDTEVTAHQIERVDGILRTHGLTDVEIGDLRGRVSAMMESYNAFLWDWTDLNLYDLVCASSVWHRSDIDVGVAFYRWAMEIADRPTGRSLPSAP</sequence>
<organism evidence="1 2">
    <name type="scientific">Gordonia neofelifaecis NRRL B-59395</name>
    <dbReference type="NCBI Taxonomy" id="644548"/>
    <lineage>
        <taxon>Bacteria</taxon>
        <taxon>Bacillati</taxon>
        <taxon>Actinomycetota</taxon>
        <taxon>Actinomycetes</taxon>
        <taxon>Mycobacteriales</taxon>
        <taxon>Gordoniaceae</taxon>
        <taxon>Gordonia</taxon>
    </lineage>
</organism>
<name>F1YJP8_9ACTN</name>
<reference evidence="1 2" key="1">
    <citation type="journal article" date="2011" name="J. Bacteriol.">
        <title>Draft Genome Sequence of Gordonia neofelifaecis NRRL B-59395, a Cholesterol-Degrading Actinomycete.</title>
        <authorList>
            <person name="Ge F."/>
            <person name="Li W."/>
            <person name="Chen G."/>
            <person name="Liu Y."/>
            <person name="Zhang G."/>
            <person name="Yong B."/>
            <person name="Wang Q."/>
            <person name="Wang N."/>
            <person name="Huang Z."/>
            <person name="Li W."/>
            <person name="Wang J."/>
            <person name="Wu C."/>
            <person name="Xie Q."/>
            <person name="Liu G."/>
        </authorList>
    </citation>
    <scope>NUCLEOTIDE SEQUENCE [LARGE SCALE GENOMIC DNA]</scope>
    <source>
        <strain evidence="1 2">NRRL B-59395</strain>
    </source>
</reference>
<dbReference type="OrthoDB" id="4554121at2"/>
<dbReference type="eggNOG" id="ENOG5032U6J">
    <property type="taxonomic scope" value="Bacteria"/>
</dbReference>